<accession>A0A7I8W3U7</accession>
<dbReference type="EMBL" id="CAJFCJ010000019">
    <property type="protein sequence ID" value="CAD5123241.1"/>
    <property type="molecule type" value="Genomic_DNA"/>
</dbReference>
<name>A0A7I8W3U7_9ANNE</name>
<sequence length="137" mass="16013">MTSSVPPSRYQTPLPQLLDETTCKPIFNTLKLQMTEETTTLRRDLEDMKRGYQSMDLKSKGQKEELSDLGSRLCLLRGRCRVKCTQISEKRSILRSLRWSIFELQQENDALKSQLLTLEKQGINIADIRKRYCKEEL</sequence>
<feature type="coiled-coil region" evidence="1">
    <location>
        <begin position="94"/>
        <end position="121"/>
    </location>
</feature>
<gene>
    <name evidence="2" type="ORF">DGYR_LOCUS10941</name>
</gene>
<comment type="caution">
    <text evidence="2">The sequence shown here is derived from an EMBL/GenBank/DDBJ whole genome shotgun (WGS) entry which is preliminary data.</text>
</comment>
<keyword evidence="3" id="KW-1185">Reference proteome</keyword>
<protein>
    <submittedName>
        <fullName evidence="2">Uncharacterized protein</fullName>
    </submittedName>
</protein>
<evidence type="ECO:0000256" key="1">
    <source>
        <dbReference type="SAM" id="Coils"/>
    </source>
</evidence>
<proteinExistence type="predicted"/>
<organism evidence="2 3">
    <name type="scientific">Dimorphilus gyrociliatus</name>
    <dbReference type="NCBI Taxonomy" id="2664684"/>
    <lineage>
        <taxon>Eukaryota</taxon>
        <taxon>Metazoa</taxon>
        <taxon>Spiralia</taxon>
        <taxon>Lophotrochozoa</taxon>
        <taxon>Annelida</taxon>
        <taxon>Polychaeta</taxon>
        <taxon>Polychaeta incertae sedis</taxon>
        <taxon>Dinophilidae</taxon>
        <taxon>Dimorphilus</taxon>
    </lineage>
</organism>
<dbReference type="AlphaFoldDB" id="A0A7I8W3U7"/>
<reference evidence="2 3" key="1">
    <citation type="submission" date="2020-08" db="EMBL/GenBank/DDBJ databases">
        <authorList>
            <person name="Hejnol A."/>
        </authorList>
    </citation>
    <scope>NUCLEOTIDE SEQUENCE [LARGE SCALE GENOMIC DNA]</scope>
</reference>
<evidence type="ECO:0000313" key="3">
    <source>
        <dbReference type="Proteomes" id="UP000549394"/>
    </source>
</evidence>
<keyword evidence="1" id="KW-0175">Coiled coil</keyword>
<evidence type="ECO:0000313" key="2">
    <source>
        <dbReference type="EMBL" id="CAD5123241.1"/>
    </source>
</evidence>
<dbReference type="Proteomes" id="UP000549394">
    <property type="component" value="Unassembled WGS sequence"/>
</dbReference>